<dbReference type="Pfam" id="PF11017">
    <property type="entry name" value="DUF2855"/>
    <property type="match status" value="1"/>
</dbReference>
<dbReference type="Proteomes" id="UP000286954">
    <property type="component" value="Chromosome"/>
</dbReference>
<dbReference type="OrthoDB" id="8953110at2"/>
<evidence type="ECO:0000313" key="1">
    <source>
        <dbReference type="EMBL" id="AZU02658.1"/>
    </source>
</evidence>
<dbReference type="RefSeq" id="WP_127565124.1">
    <property type="nucleotide sequence ID" value="NZ_BMFB01000004.1"/>
</dbReference>
<organism evidence="1 2">
    <name type="scientific">Glycocaulis alkaliphilus</name>
    <dbReference type="NCBI Taxonomy" id="1434191"/>
    <lineage>
        <taxon>Bacteria</taxon>
        <taxon>Pseudomonadati</taxon>
        <taxon>Pseudomonadota</taxon>
        <taxon>Alphaproteobacteria</taxon>
        <taxon>Maricaulales</taxon>
        <taxon>Maricaulaceae</taxon>
        <taxon>Glycocaulis</taxon>
    </lineage>
</organism>
<accession>A0A3T0E673</accession>
<reference evidence="1 2" key="1">
    <citation type="submission" date="2016-12" db="EMBL/GenBank/DDBJ databases">
        <title>The genome of dimorphic prosthecate Glycocaulis alkaliphilus 6b-8t, isolated from crude oil dictates its adaptability in petroleum environments.</title>
        <authorList>
            <person name="Wu X.-L."/>
            <person name="Geng S."/>
        </authorList>
    </citation>
    <scope>NUCLEOTIDE SEQUENCE [LARGE SCALE GENOMIC DNA]</scope>
    <source>
        <strain evidence="1 2">6B-8</strain>
    </source>
</reference>
<proteinExistence type="predicted"/>
<dbReference type="AlphaFoldDB" id="A0A3T0E673"/>
<protein>
    <submittedName>
        <fullName evidence="1">Uncharacterized protein</fullName>
    </submittedName>
</protein>
<name>A0A3T0E673_9PROT</name>
<dbReference type="EMBL" id="CP018911">
    <property type="protein sequence ID" value="AZU02658.1"/>
    <property type="molecule type" value="Genomic_DNA"/>
</dbReference>
<evidence type="ECO:0000313" key="2">
    <source>
        <dbReference type="Proteomes" id="UP000286954"/>
    </source>
</evidence>
<dbReference type="KEGG" id="gak:X907_0108"/>
<dbReference type="InterPro" id="IPR021276">
    <property type="entry name" value="DUF2855"/>
</dbReference>
<sequence length="361" mass="39242">MSWALSIDKADITKATIIEASSRPLEAGEARLAIDRFALTANNITYAAFGEAMGYWRFFPGADGRGRLPVWGFAEITESRCDGLKTGERVYGYLPAASELIVTPGKIRPDSFFDAASHRAELPPVYNRYERCAAASGYDPAREAAQMVLQPLFLTSFLIDVHLRDNGFSAAQRIVLTSASSKTALALAFLLKRNQPETLRIEGLTSARNAAFVKSSGLYDDVIAYETIENMDPEPARLIVDFAGSAEVNRALHTRFGENLNANIRVGGAHWDDSTPAQGLPGPRPVFFFAPDHARDRVAEWGPDGFAKRQGEAWSQFAAAADNLLDWRSLEGASAALNAYQALVRGEVPASEALIVEAGAR</sequence>
<keyword evidence="2" id="KW-1185">Reference proteome</keyword>
<gene>
    <name evidence="1" type="ORF">X907_0108</name>
</gene>